<dbReference type="Proteomes" id="UP000184212">
    <property type="component" value="Unassembled WGS sequence"/>
</dbReference>
<dbReference type="Gene3D" id="3.10.450.360">
    <property type="match status" value="1"/>
</dbReference>
<gene>
    <name evidence="4" type="ORF">SAMN04488109_3348</name>
</gene>
<sequence>MKQLLTLTLAALLGLTAQAQKLTDDKVPAAVKAALIKRFPAAKQVAWEKEDAQAYEAKFTIGDNKQSANFDEKGTWLSTETNIKKTDIPAAIQSSLAKNFAGYDIGDPEKVESPEGVLYKMKLKKEGQKLEVVFLPDGTVKKQKEHKSGDKDKTKDKGKAKDKDKADDTR</sequence>
<dbReference type="SUPFAM" id="SSF160574">
    <property type="entry name" value="BT0923-like"/>
    <property type="match status" value="1"/>
</dbReference>
<feature type="region of interest" description="Disordered" evidence="1">
    <location>
        <begin position="136"/>
        <end position="170"/>
    </location>
</feature>
<dbReference type="RefSeq" id="WP_073136146.1">
    <property type="nucleotide sequence ID" value="NZ_FQWQ01000002.1"/>
</dbReference>
<feature type="compositionally biased region" description="Basic and acidic residues" evidence="1">
    <location>
        <begin position="139"/>
        <end position="170"/>
    </location>
</feature>
<evidence type="ECO:0000256" key="2">
    <source>
        <dbReference type="SAM" id="SignalP"/>
    </source>
</evidence>
<evidence type="ECO:0000313" key="4">
    <source>
        <dbReference type="EMBL" id="SHH24640.1"/>
    </source>
</evidence>
<organism evidence="4 5">
    <name type="scientific">Chryseolinea serpens</name>
    <dbReference type="NCBI Taxonomy" id="947013"/>
    <lineage>
        <taxon>Bacteria</taxon>
        <taxon>Pseudomonadati</taxon>
        <taxon>Bacteroidota</taxon>
        <taxon>Cytophagia</taxon>
        <taxon>Cytophagales</taxon>
        <taxon>Fulvivirgaceae</taxon>
        <taxon>Chryseolinea</taxon>
    </lineage>
</organism>
<evidence type="ECO:0000256" key="1">
    <source>
        <dbReference type="SAM" id="MobiDB-lite"/>
    </source>
</evidence>
<dbReference type="InterPro" id="IPR021533">
    <property type="entry name" value="PepSY-like"/>
</dbReference>
<dbReference type="AlphaFoldDB" id="A0A1M5REV2"/>
<protein>
    <submittedName>
        <fullName evidence="4">Putative beta-lactamase-inhibitor-like, PepSY-like</fullName>
    </submittedName>
</protein>
<keyword evidence="2" id="KW-0732">Signal</keyword>
<evidence type="ECO:0000259" key="3">
    <source>
        <dbReference type="Pfam" id="PF11396"/>
    </source>
</evidence>
<accession>A0A1M5REV2</accession>
<dbReference type="EMBL" id="FQWQ01000002">
    <property type="protein sequence ID" value="SHH24640.1"/>
    <property type="molecule type" value="Genomic_DNA"/>
</dbReference>
<dbReference type="OrthoDB" id="1121502at2"/>
<proteinExistence type="predicted"/>
<feature type="chain" id="PRO_5013064784" evidence="2">
    <location>
        <begin position="20"/>
        <end position="170"/>
    </location>
</feature>
<dbReference type="Pfam" id="PF11396">
    <property type="entry name" value="PepSY_like"/>
    <property type="match status" value="1"/>
</dbReference>
<feature type="signal peptide" evidence="2">
    <location>
        <begin position="1"/>
        <end position="19"/>
    </location>
</feature>
<name>A0A1M5REV2_9BACT</name>
<evidence type="ECO:0000313" key="5">
    <source>
        <dbReference type="Proteomes" id="UP000184212"/>
    </source>
</evidence>
<keyword evidence="5" id="KW-1185">Reference proteome</keyword>
<reference evidence="4 5" key="1">
    <citation type="submission" date="2016-11" db="EMBL/GenBank/DDBJ databases">
        <authorList>
            <person name="Jaros S."/>
            <person name="Januszkiewicz K."/>
            <person name="Wedrychowicz H."/>
        </authorList>
    </citation>
    <scope>NUCLEOTIDE SEQUENCE [LARGE SCALE GENOMIC DNA]</scope>
    <source>
        <strain evidence="4 5">DSM 24574</strain>
    </source>
</reference>
<feature type="domain" description="Putative beta-lactamase-inhibitor-like PepSY-like" evidence="3">
    <location>
        <begin position="54"/>
        <end position="141"/>
    </location>
</feature>
<dbReference type="STRING" id="947013.SAMN04488109_3348"/>